<dbReference type="PANTHER" id="PTHR12526">
    <property type="entry name" value="GLYCOSYLTRANSFERASE"/>
    <property type="match status" value="1"/>
</dbReference>
<evidence type="ECO:0000313" key="4">
    <source>
        <dbReference type="Proteomes" id="UP000664303"/>
    </source>
</evidence>
<dbReference type="InterPro" id="IPR028098">
    <property type="entry name" value="Glyco_trans_4-like_N"/>
</dbReference>
<evidence type="ECO:0000313" key="3">
    <source>
        <dbReference type="EMBL" id="MBN7797014.1"/>
    </source>
</evidence>
<comment type="caution">
    <text evidence="3">The sequence shown here is derived from an EMBL/GenBank/DDBJ whole genome shotgun (WGS) entry which is preliminary data.</text>
</comment>
<feature type="domain" description="Glycosyltransferase subfamily 4-like N-terminal" evidence="2">
    <location>
        <begin position="13"/>
        <end position="167"/>
    </location>
</feature>
<sequence>MKVLQVLPCLNSGGVERGTLDFARTLVAQGHESLVMSNGGRLQPQLESEGSRHIAFPVHAKSPLSLLRVRRLRRELLRLDADVIHVRSRVPAWMVWLALKPLPAARRPLLVSTFHGLYSVNRYSAIMGRGDRVIAISECVRDYILENYPRVEPTRIRVIHRGVDTEQFGGRPPLAEGQWLRDFERDYPRTKGKALLLMPGRLSPWKGQREFIHLVADLLRAGCECHGLIAGEPTPGKDDYLAQLRAQARQLGLDNHLSFLGHRADMDRLYRHSTLVFNLSQKPEPFGRTVIEALATGVPVVAWDEGGPAESLRAALPEGLVPPGDRAALVARTRALLEHPPAHIELPPQFTLRAQAEATLEVYRQGLKDLGRSA</sequence>
<organism evidence="3 4">
    <name type="scientific">Parahaliea mediterranea</name>
    <dbReference type="NCBI Taxonomy" id="651086"/>
    <lineage>
        <taxon>Bacteria</taxon>
        <taxon>Pseudomonadati</taxon>
        <taxon>Pseudomonadota</taxon>
        <taxon>Gammaproteobacteria</taxon>
        <taxon>Cellvibrionales</taxon>
        <taxon>Halieaceae</taxon>
        <taxon>Parahaliea</taxon>
    </lineage>
</organism>
<dbReference type="AlphaFoldDB" id="A0A939DF49"/>
<dbReference type="CDD" id="cd03819">
    <property type="entry name" value="GT4_WavL-like"/>
    <property type="match status" value="1"/>
</dbReference>
<dbReference type="RefSeq" id="WP_206560468.1">
    <property type="nucleotide sequence ID" value="NZ_JAFKCZ010000007.1"/>
</dbReference>
<dbReference type="EMBL" id="JAFKCZ010000007">
    <property type="protein sequence ID" value="MBN7797014.1"/>
    <property type="molecule type" value="Genomic_DNA"/>
</dbReference>
<keyword evidence="4" id="KW-1185">Reference proteome</keyword>
<dbReference type="Gene3D" id="3.40.50.2000">
    <property type="entry name" value="Glycogen Phosphorylase B"/>
    <property type="match status" value="2"/>
</dbReference>
<evidence type="ECO:0000259" key="1">
    <source>
        <dbReference type="Pfam" id="PF00534"/>
    </source>
</evidence>
<dbReference type="Proteomes" id="UP000664303">
    <property type="component" value="Unassembled WGS sequence"/>
</dbReference>
<dbReference type="GO" id="GO:0016757">
    <property type="term" value="F:glycosyltransferase activity"/>
    <property type="evidence" value="ECO:0007669"/>
    <property type="project" value="InterPro"/>
</dbReference>
<evidence type="ECO:0000259" key="2">
    <source>
        <dbReference type="Pfam" id="PF13439"/>
    </source>
</evidence>
<reference evidence="3" key="1">
    <citation type="submission" date="2021-02" db="EMBL/GenBank/DDBJ databases">
        <title>PHA producing bacteria isolated from coastal sediment in Guangdong, Shenzhen.</title>
        <authorList>
            <person name="Zheng W."/>
            <person name="Yu S."/>
            <person name="Huang Y."/>
        </authorList>
    </citation>
    <scope>NUCLEOTIDE SEQUENCE</scope>
    <source>
        <strain evidence="3">TN14-10</strain>
    </source>
</reference>
<protein>
    <submittedName>
        <fullName evidence="3">Glycosyltransferase family 4 protein</fullName>
    </submittedName>
</protein>
<name>A0A939DF49_9GAMM</name>
<dbReference type="GO" id="GO:1901135">
    <property type="term" value="P:carbohydrate derivative metabolic process"/>
    <property type="evidence" value="ECO:0007669"/>
    <property type="project" value="UniProtKB-ARBA"/>
</dbReference>
<dbReference type="SUPFAM" id="SSF53756">
    <property type="entry name" value="UDP-Glycosyltransferase/glycogen phosphorylase"/>
    <property type="match status" value="1"/>
</dbReference>
<dbReference type="InterPro" id="IPR001296">
    <property type="entry name" value="Glyco_trans_1"/>
</dbReference>
<feature type="domain" description="Glycosyl transferase family 1" evidence="1">
    <location>
        <begin position="185"/>
        <end position="341"/>
    </location>
</feature>
<dbReference type="PANTHER" id="PTHR12526:SF638">
    <property type="entry name" value="SPORE COAT PROTEIN SA"/>
    <property type="match status" value="1"/>
</dbReference>
<accession>A0A939DF49</accession>
<gene>
    <name evidence="3" type="ORF">JYP50_10450</name>
</gene>
<dbReference type="Pfam" id="PF00534">
    <property type="entry name" value="Glycos_transf_1"/>
    <property type="match status" value="1"/>
</dbReference>
<dbReference type="Pfam" id="PF13439">
    <property type="entry name" value="Glyco_transf_4"/>
    <property type="match status" value="1"/>
</dbReference>
<proteinExistence type="predicted"/>